<dbReference type="eggNOG" id="ENOG502RXUT">
    <property type="taxonomic scope" value="Eukaryota"/>
</dbReference>
<reference evidence="4" key="1">
    <citation type="submission" date="2007-07" db="EMBL/GenBank/DDBJ databases">
        <title>PCAP assembly of the Caenorhabditis remanei genome.</title>
        <authorList>
            <consortium name="The Caenorhabditis remanei Sequencing Consortium"/>
            <person name="Wilson R.K."/>
        </authorList>
    </citation>
    <scope>NUCLEOTIDE SEQUENCE [LARGE SCALE GENOMIC DNA]</scope>
    <source>
        <strain evidence="4">PB4641</strain>
    </source>
</reference>
<evidence type="ECO:0000259" key="3">
    <source>
        <dbReference type="PROSITE" id="PS50144"/>
    </source>
</evidence>
<name>E3MUR5_CAERE</name>
<protein>
    <recommendedName>
        <fullName evidence="6">BTB domain-containing protein</fullName>
    </recommendedName>
</protein>
<dbReference type="CDD" id="cd18186">
    <property type="entry name" value="BTB_POZ_ZBTB_KLHL-like"/>
    <property type="match status" value="1"/>
</dbReference>
<dbReference type="InterPro" id="IPR011333">
    <property type="entry name" value="SKP1/BTB/POZ_sf"/>
</dbReference>
<feature type="domain" description="MATH" evidence="3">
    <location>
        <begin position="163"/>
        <end position="292"/>
    </location>
</feature>
<accession>E3MUR5</accession>
<feature type="region of interest" description="Disordered" evidence="1">
    <location>
        <begin position="96"/>
        <end position="120"/>
    </location>
</feature>
<dbReference type="Gene3D" id="2.60.210.10">
    <property type="entry name" value="Apoptosis, Tumor Necrosis Factor Receptor Associated Protein 2, Chain A"/>
    <property type="match status" value="1"/>
</dbReference>
<dbReference type="SUPFAM" id="SSF54695">
    <property type="entry name" value="POZ domain"/>
    <property type="match status" value="1"/>
</dbReference>
<dbReference type="HOGENOM" id="CLU_051249_3_0_1"/>
<evidence type="ECO:0000313" key="4">
    <source>
        <dbReference type="EMBL" id="EFP09884.1"/>
    </source>
</evidence>
<feature type="domain" description="BTB" evidence="2">
    <location>
        <begin position="316"/>
        <end position="375"/>
    </location>
</feature>
<dbReference type="PROSITE" id="PS50097">
    <property type="entry name" value="BTB"/>
    <property type="match status" value="1"/>
</dbReference>
<evidence type="ECO:0008006" key="6">
    <source>
        <dbReference type="Google" id="ProtNLM"/>
    </source>
</evidence>
<feature type="compositionally biased region" description="Polar residues" evidence="1">
    <location>
        <begin position="1"/>
        <end position="11"/>
    </location>
</feature>
<dbReference type="AlphaFoldDB" id="E3MUR5"/>
<dbReference type="InterPro" id="IPR008974">
    <property type="entry name" value="TRAF-like"/>
</dbReference>
<dbReference type="Gene3D" id="3.30.710.10">
    <property type="entry name" value="Potassium Channel Kv1.1, Chain A"/>
    <property type="match status" value="1"/>
</dbReference>
<evidence type="ECO:0000256" key="1">
    <source>
        <dbReference type="SAM" id="MobiDB-lite"/>
    </source>
</evidence>
<proteinExistence type="predicted"/>
<sequence>MTYGNNKISSENNEEGGSAPKRQRIEAENNQNAETNDQQHLTLRVMYDMCQEVLENQKNIEKSNKEIVEKLRLTDEKLESIQFQLKADKVDETTAISSNSLDSEDSVKTTSSKDSSQEMIPRGIMPTTGKYFVLKHVFKNVSKLMENQNLCSEVEEHFGVGWYDTESISSAQFLQLRSTGMLLKNVSFLSISHTIFFGFGRARLNMRVYRKKEHFSFFLRCSQSLDTGKWMIEVRKKLVFISNRIEKVREDSSAFTNIEKRCNTSGWPKFIEWDVLEKDFLVDDQLTAEIHVKIKNTAGIYKDNLRNFDETMKEFSDVVLVVNEQKFCVLKLYLAAHSPYFKALFMGNFKDSKKSEIKLTGIGADDFQKYLELLYGEHPINEHTCEGLLLVADMLDTPLVRRKCEKFLLEKTEKTLKKKLELSARYNLETLKKKCLDDIKSIDDLEDVLPGNVQDLDKSLMGELLEKAISLHN</sequence>
<dbReference type="FunCoup" id="E3MUR5">
    <property type="interactions" value="30"/>
</dbReference>
<dbReference type="STRING" id="31234.E3MUR5"/>
<dbReference type="InParanoid" id="E3MUR5"/>
<dbReference type="Pfam" id="PF00651">
    <property type="entry name" value="BTB"/>
    <property type="match status" value="1"/>
</dbReference>
<keyword evidence="5" id="KW-1185">Reference proteome</keyword>
<dbReference type="Proteomes" id="UP000008281">
    <property type="component" value="Unassembled WGS sequence"/>
</dbReference>
<dbReference type="SUPFAM" id="SSF49599">
    <property type="entry name" value="TRAF domain-like"/>
    <property type="match status" value="1"/>
</dbReference>
<feature type="region of interest" description="Disordered" evidence="1">
    <location>
        <begin position="1"/>
        <end position="22"/>
    </location>
</feature>
<dbReference type="Pfam" id="PF00917">
    <property type="entry name" value="MATH"/>
    <property type="match status" value="1"/>
</dbReference>
<dbReference type="CDD" id="cd00121">
    <property type="entry name" value="MATH"/>
    <property type="match status" value="1"/>
</dbReference>
<dbReference type="InterPro" id="IPR052664">
    <property type="entry name" value="BTB-MATH_domain_protein"/>
</dbReference>
<dbReference type="InterPro" id="IPR002083">
    <property type="entry name" value="MATH/TRAF_dom"/>
</dbReference>
<dbReference type="EMBL" id="DS268480">
    <property type="protein sequence ID" value="EFP09884.1"/>
    <property type="molecule type" value="Genomic_DNA"/>
</dbReference>
<dbReference type="SMART" id="SM00225">
    <property type="entry name" value="BTB"/>
    <property type="match status" value="1"/>
</dbReference>
<dbReference type="OrthoDB" id="6359816at2759"/>
<evidence type="ECO:0000313" key="5">
    <source>
        <dbReference type="Proteomes" id="UP000008281"/>
    </source>
</evidence>
<dbReference type="PROSITE" id="PS50144">
    <property type="entry name" value="MATH"/>
    <property type="match status" value="1"/>
</dbReference>
<organism evidence="5">
    <name type="scientific">Caenorhabditis remanei</name>
    <name type="common">Caenorhabditis vulgaris</name>
    <dbReference type="NCBI Taxonomy" id="31234"/>
    <lineage>
        <taxon>Eukaryota</taxon>
        <taxon>Metazoa</taxon>
        <taxon>Ecdysozoa</taxon>
        <taxon>Nematoda</taxon>
        <taxon>Chromadorea</taxon>
        <taxon>Rhabditida</taxon>
        <taxon>Rhabditina</taxon>
        <taxon>Rhabditomorpha</taxon>
        <taxon>Rhabditoidea</taxon>
        <taxon>Rhabditidae</taxon>
        <taxon>Peloderinae</taxon>
        <taxon>Caenorhabditis</taxon>
    </lineage>
</organism>
<dbReference type="PANTHER" id="PTHR22743">
    <property type="entry name" value="MEPRIN/TRAF-LIKE MATH FAMILY-C.ELEGANS"/>
    <property type="match status" value="1"/>
</dbReference>
<dbReference type="SMART" id="SM00061">
    <property type="entry name" value="MATH"/>
    <property type="match status" value="1"/>
</dbReference>
<dbReference type="PANTHER" id="PTHR22743:SF165">
    <property type="entry name" value="BTB AND MATH DOMAIN CONTAINING-RELATED"/>
    <property type="match status" value="1"/>
</dbReference>
<evidence type="ECO:0000259" key="2">
    <source>
        <dbReference type="PROSITE" id="PS50097"/>
    </source>
</evidence>
<gene>
    <name evidence="4" type="ORF">CRE_21325</name>
</gene>
<dbReference type="InterPro" id="IPR000210">
    <property type="entry name" value="BTB/POZ_dom"/>
</dbReference>